<dbReference type="Pfam" id="PF26410">
    <property type="entry name" value="GH5_mannosidase"/>
    <property type="match status" value="1"/>
</dbReference>
<dbReference type="GO" id="GO:0030245">
    <property type="term" value="P:cellulose catabolic process"/>
    <property type="evidence" value="ECO:0007669"/>
    <property type="project" value="InterPro"/>
</dbReference>
<dbReference type="SUPFAM" id="SSF51445">
    <property type="entry name" value="(Trans)glycosidases"/>
    <property type="match status" value="2"/>
</dbReference>
<dbReference type="SUPFAM" id="SSF49785">
    <property type="entry name" value="Galactose-binding domain-like"/>
    <property type="match status" value="3"/>
</dbReference>
<keyword evidence="1" id="KW-0378">Hydrolase</keyword>
<sequence length="2855" mass="310219">MKFEMNEVRSILKWLIMIVSLYGIGTGNSYAQNPDVPTGIVYAQDTVFLRNTSNGNAEPYYFSGTNNYYMMYKSMDMAKDILDGMVCLNQKVVRMWFFMDGAKLHDGYNLQSDAYTYNEAGYVHLDSIMAELEKRDLKCIPVFVNYWSDFGGMQQYAQWTGGSANNFFTDPQMKDIYKEYVKSWVTRTNTVTGKKYADDPTIFSWQLTNEARSTSATVGAYVQWADEMSSYIKTLDPYHMVSMGDEGLFNYSYDEVNQINAEREANGQDLITNDWQYSGGQGDWEGLIQLPNIDFGTIHNYATDNWSKDLEWGKVWTAYHVEVAHGLNKPCIMEEYDKAYKGDWNLTKDLERAEVMKAYTDIIYETDMAGDCSWMLVGLNTAPSEPPTAGYTLDIGNGCETNVPVDEIWLYRVKWPGDGHQYSRFDPHTAPVLTAHGQRMLEKNIQAAPSSFNKLSPSDASSDVSVIPVFQWESAQYASNYTLTVSKSSDLTNPVVTVADITSVNYALPIANKLEYNTTYYWQVEAFNYIGSKISNTVYSFATQSPPPPVGVFTPSSPGTDEVSVENTVFSWSTADNAALYKLIVSPNSDLSNPIISEEALDQASFTSPVNLNYFSTYYWTVEAYNSLYSSTIEGGTQSFITQLPSPVVDNFENYVSNAAVQSTWTQNPSGGNVTVTLDASSPLEGGQSMVLEYSFDSYAGVSKTMNANLAGYDGLSFLVEGDNSGRTLLLQFQEASGEYWEASTTLGGSEEVYLPFSAFANPSWGGQVNGVVEAGAITQMSFYFGGDAGSGTIKIDNLKGAITSGANRVPVANAGADQTVTDDDKDGFAAVVLNGSASFDADGSIVSYVWLENGNEIANQVIDTVTLAEGTHEITLVVTDNDSATASDQMTVTVNKAGNSLPIANAGNDQTVYDTNGNGYATVTLDGSNSSDADGTIDSYTWIDAGVIIGEGPQITVDLPLGTTRIQLQVRDNEGASAIDEIVVTVSSQNTITAPIASASDATATDSDNDGVADVTLDGSASSNAVSYVWKDEAGTTIATGAKPTVNLPVGTHKIDLTVTNNSGDTATTTITVTINAGSSGISCSSNDHCPEGYVCEGWPSYECIPDGSGGDNGGDNGENPVVPSQGANKIGILWTTWDVSHFDDYATYIDNMDSWGIEYVSINPTYFVNTYEEGIITQWEGAEKTPSIALQKSVIKELLSRDYYINYRPHIDPIKYAMPMGATRDNWSTIPGGQDWRGKFDQFDPVNPTIGYRELVILPGLQMLAEAIRETGAPTMPIRFDLGAELMDAMLNYPNEWIQLRDEVEGLLATTYSDVAQHITLSHNFCHHIELLLKIPEHQDFFERIEPNQQLNPEAQFLDRAGVTDEDRAAIGRYIAGLDEMTISQYMPLDIFAEEGAMTTPDQVKQALLWHEDNFINEVLIGALGIAPEDIPVLHIGEYGMGWRGLAAPNVWDADAWLSAGAGEYMLNDKEQMTDAAIAIDGIVKYVADDSGTKFNSFLLWFGGAPYDVIGINEYSEWYNEPAATALSAYWNTHEGAPATLLPPFEGPIDVPVAKAGQNQTVIDEDGNGVETVILDGSASTDDVAVTTYSWSDGNSVISTDAIVSLELALGTYTFTLTVGDADGNTDTDEVVIVVRESLPNQNPVAVSTSPRVTDADNNGVEMVTLDASESTDDGSIVSYVWSMEGTEIGTGVTITEEFAVGTHTVELKVTDDKGASDSTTVTVVVDPFNANRLDRVLVGNQSLFLSGGNLAWYNFANDFGEKTTNLAYYEQAISDFATRGGNSMRLWVHINGANNPELDANGYTSGLEPSMIQDLRDVLDIAYDHNVVLNLCLWSFDMLNTRDYPIEVSQRAKKLLEEESNIDAYINNALIPMVNGLKDHEALLSWEIFNEPEGMSNEFGWDFTDHVSMATIQRFINRLSGAIHREDPNAKVTNGAWSFKANSDIFSGVEKNYYSDAELIAAGGDALGILDYYQVHYYSWAGTTYSPFVHPASHWELDKPLVIGEFYVEDQPGSVAEEDLFKILYDNGYAGAWGWQYRTYDDGDNTDEIHRDAMLAGIKTIDGYPDIAIDPNRNHKPVIVGKINSFRIDKNASTLAGYSDLNTVFNDPEGTALNFTVETTPANVVLPSVSNGMLSLAFANNATGEVKVTVTATDSGSPSASRAYDFIVSVNEPGTGNLALYQPVTASSVEEGANTAESVNDGDQLTRWSSLYEDPSWIAVAFDQEYSVNEVRLYWEGSYSSQYEIQVSQDGATWNTVYTNNAGTGGEDIITFPAVNARHIRMFGLQRALEWGHSIYEFEVYGDVPKSIAANAGPDQFLNDNDGDGVEIVTLDGTGSTDSEQTIVAYEWTENGVSIASGVTKNVALAVGEHLITLTVTNDQGISSSDHVKVTILPAGCLSDATPLASNWSLGNEWSDQNNGSGLSNAGGALVLTHRMWGKTDMWLMQTGVPLTVTQGETVSLSFDFNSASTPAVTAMRVALISSHNNEGPVDIIQSGIEMTGPFETGFNTYNVDFTASQTSTEAYLAFYLTFASQLNQEVTYALKNLTVCTGTVSENTPPVANAGIDQQLTDSDQDGWETVVLDGTASTDAEGPIASYRWIQEGVEIATGSNPTVELSVGTHLITLIVTDADGLTATDEVTVVVEEAPLEASILEAENATLTAVTVATDATASAGEYVHMQGEGTITWTFNASTAGTQTIKIAYLLPHGNKNQYVDLNGTSLGSIAFDGPTNTWLEKSIDIEVAAGSNTVTISKHWGYMYFDYISVGSGTNSRASLLESDTALENVSIYPNPATSVVTVDAKGFESMTIYDLKGVGLISSDQRTVQIGSLGTGLYLVKINTEYGVRNIRLSVR</sequence>
<dbReference type="InterPro" id="IPR005087">
    <property type="entry name" value="CBM11"/>
</dbReference>
<dbReference type="PROSITE" id="PS50022">
    <property type="entry name" value="FA58C_3"/>
    <property type="match status" value="1"/>
</dbReference>
<dbReference type="InterPro" id="IPR013783">
    <property type="entry name" value="Ig-like_fold"/>
</dbReference>
<dbReference type="Gene3D" id="3.20.20.80">
    <property type="entry name" value="Glycosidases"/>
    <property type="match status" value="2"/>
</dbReference>
<dbReference type="PANTHER" id="PTHR37398">
    <property type="entry name" value="ENDO-BETA-1,4-MANNANASE"/>
    <property type="match status" value="1"/>
</dbReference>
<dbReference type="Pfam" id="PF16990">
    <property type="entry name" value="CBM_35"/>
    <property type="match status" value="1"/>
</dbReference>
<dbReference type="InterPro" id="IPR026444">
    <property type="entry name" value="Secre_tail"/>
</dbReference>
<evidence type="ECO:0000313" key="6">
    <source>
        <dbReference type="Proteomes" id="UP000576082"/>
    </source>
</evidence>
<keyword evidence="2" id="KW-0326">Glycosidase</keyword>
<organism evidence="5 6">
    <name type="scientific">Flammeovirga aprica JL-4</name>
    <dbReference type="NCBI Taxonomy" id="694437"/>
    <lineage>
        <taxon>Bacteria</taxon>
        <taxon>Pseudomonadati</taxon>
        <taxon>Bacteroidota</taxon>
        <taxon>Cytophagia</taxon>
        <taxon>Cytophagales</taxon>
        <taxon>Flammeovirgaceae</taxon>
        <taxon>Flammeovirga</taxon>
    </lineage>
</organism>
<dbReference type="PANTHER" id="PTHR37398:SF3">
    <property type="entry name" value="GLYCOSIDE HYDROLASE FAMILY 5 DOMAIN-CONTAINING PROTEIN"/>
    <property type="match status" value="1"/>
</dbReference>
<evidence type="ECO:0000313" key="5">
    <source>
        <dbReference type="EMBL" id="NME72118.1"/>
    </source>
</evidence>
<dbReference type="Pfam" id="PF00754">
    <property type="entry name" value="F5_F8_type_C"/>
    <property type="match status" value="1"/>
</dbReference>
<dbReference type="InterPro" id="IPR005084">
    <property type="entry name" value="CBM6"/>
</dbReference>
<dbReference type="InterPro" id="IPR008979">
    <property type="entry name" value="Galactose-bd-like_sf"/>
</dbReference>
<accession>A0A7X9XCU9</accession>
<dbReference type="InterPro" id="IPR022409">
    <property type="entry name" value="PKD/Chitinase_dom"/>
</dbReference>
<dbReference type="Gene3D" id="2.60.40.10">
    <property type="entry name" value="Immunoglobulins"/>
    <property type="match status" value="10"/>
</dbReference>
<name>A0A7X9XCU9_9BACT</name>
<dbReference type="EMBL" id="JABANE010000135">
    <property type="protein sequence ID" value="NME72118.1"/>
    <property type="molecule type" value="Genomic_DNA"/>
</dbReference>
<dbReference type="GO" id="GO:0030246">
    <property type="term" value="F:carbohydrate binding"/>
    <property type="evidence" value="ECO:0007669"/>
    <property type="project" value="InterPro"/>
</dbReference>
<dbReference type="InterPro" id="IPR000421">
    <property type="entry name" value="FA58C"/>
</dbReference>
<dbReference type="CDD" id="cd00146">
    <property type="entry name" value="PKD"/>
    <property type="match status" value="5"/>
</dbReference>
<dbReference type="SMART" id="SM00089">
    <property type="entry name" value="PKD"/>
    <property type="match status" value="7"/>
</dbReference>
<dbReference type="Pfam" id="PF22352">
    <property type="entry name" value="K319L-like_PKD"/>
    <property type="match status" value="5"/>
</dbReference>
<protein>
    <submittedName>
        <fullName evidence="5">T9SS type A sorting domain-containing protein</fullName>
    </submittedName>
</protein>
<dbReference type="InterPro" id="IPR001547">
    <property type="entry name" value="Glyco_hydro_5"/>
</dbReference>
<evidence type="ECO:0000256" key="2">
    <source>
        <dbReference type="ARBA" id="ARBA00023295"/>
    </source>
</evidence>
<feature type="domain" description="F5/8 type C" evidence="3">
    <location>
        <begin position="2171"/>
        <end position="2306"/>
    </location>
</feature>
<evidence type="ECO:0000256" key="1">
    <source>
        <dbReference type="ARBA" id="ARBA00022801"/>
    </source>
</evidence>
<proteinExistence type="predicted"/>
<dbReference type="PROSITE" id="PS51175">
    <property type="entry name" value="CBM6"/>
    <property type="match status" value="1"/>
</dbReference>
<dbReference type="NCBIfam" id="TIGR04183">
    <property type="entry name" value="Por_Secre_tail"/>
    <property type="match status" value="1"/>
</dbReference>
<dbReference type="RefSeq" id="WP_169660312.1">
    <property type="nucleotide sequence ID" value="NZ_JABANE010000135.1"/>
</dbReference>
<gene>
    <name evidence="5" type="ORF">HHU12_29420</name>
</gene>
<dbReference type="InterPro" id="IPR017853">
    <property type="entry name" value="GH"/>
</dbReference>
<dbReference type="Proteomes" id="UP000576082">
    <property type="component" value="Unassembled WGS sequence"/>
</dbReference>
<dbReference type="Pfam" id="PF03425">
    <property type="entry name" value="CBM_11"/>
    <property type="match status" value="1"/>
</dbReference>
<reference evidence="5 6" key="1">
    <citation type="submission" date="2020-04" db="EMBL/GenBank/DDBJ databases">
        <title>Flammeovirga sp. SR4, a novel species isolated from seawater.</title>
        <authorList>
            <person name="Wang X."/>
        </authorList>
    </citation>
    <scope>NUCLEOTIDE SEQUENCE [LARGE SCALE GENOMIC DNA]</scope>
    <source>
        <strain evidence="5 6">ATCC 23126</strain>
    </source>
</reference>
<dbReference type="SUPFAM" id="SSF49299">
    <property type="entry name" value="PKD domain"/>
    <property type="match status" value="6"/>
</dbReference>
<dbReference type="Gene3D" id="2.60.120.260">
    <property type="entry name" value="Galactose-binding domain-like"/>
    <property type="match status" value="2"/>
</dbReference>
<comment type="caution">
    <text evidence="5">The sequence shown here is derived from an EMBL/GenBank/DDBJ whole genome shotgun (WGS) entry which is preliminary data.</text>
</comment>
<evidence type="ECO:0000259" key="3">
    <source>
        <dbReference type="PROSITE" id="PS50022"/>
    </source>
</evidence>
<dbReference type="Pfam" id="PF18962">
    <property type="entry name" value="Por_Secre_tail"/>
    <property type="match status" value="1"/>
</dbReference>
<keyword evidence="6" id="KW-1185">Reference proteome</keyword>
<dbReference type="GO" id="GO:0008810">
    <property type="term" value="F:cellulase activity"/>
    <property type="evidence" value="ECO:0007669"/>
    <property type="project" value="InterPro"/>
</dbReference>
<feature type="domain" description="CBM6" evidence="4">
    <location>
        <begin position="2654"/>
        <end position="2769"/>
    </location>
</feature>
<evidence type="ECO:0000259" key="4">
    <source>
        <dbReference type="PROSITE" id="PS51175"/>
    </source>
</evidence>
<dbReference type="InterPro" id="IPR035986">
    <property type="entry name" value="PKD_dom_sf"/>
</dbReference>